<feature type="active site" evidence="7">
    <location>
        <position position="359"/>
    </location>
</feature>
<dbReference type="InterPro" id="IPR036238">
    <property type="entry name" value="Transglutaminase_C_sf"/>
</dbReference>
<dbReference type="InterPro" id="IPR001102">
    <property type="entry name" value="Transglutaminase_N"/>
</dbReference>
<evidence type="ECO:0000256" key="8">
    <source>
        <dbReference type="PIRSR" id="PIRSR000459-2"/>
    </source>
</evidence>
<dbReference type="InterPro" id="IPR013808">
    <property type="entry name" value="Transglutaminase_AS"/>
</dbReference>
<feature type="active site" evidence="7">
    <location>
        <position position="277"/>
    </location>
</feature>
<feature type="binding site" evidence="8">
    <location>
        <position position="399"/>
    </location>
    <ligand>
        <name>Ca(2+)</name>
        <dbReference type="ChEBI" id="CHEBI:29108"/>
    </ligand>
</feature>
<dbReference type="EMBL" id="WNTK01000013">
    <property type="protein sequence ID" value="KAG9473947.1"/>
    <property type="molecule type" value="Genomic_DNA"/>
</dbReference>
<comment type="similarity">
    <text evidence="1">Belongs to the transglutaminase superfamily. Transglutaminase family.</text>
</comment>
<protein>
    <recommendedName>
        <fullName evidence="6">protein-glutamine gamma-glutamyltransferase</fullName>
        <ecNumber evidence="6">2.3.2.13</ecNumber>
    </recommendedName>
</protein>
<feature type="active site" evidence="7">
    <location>
        <position position="336"/>
    </location>
</feature>
<organism evidence="11 12">
    <name type="scientific">Eleutherodactylus coqui</name>
    <name type="common">Puerto Rican coqui</name>
    <dbReference type="NCBI Taxonomy" id="57060"/>
    <lineage>
        <taxon>Eukaryota</taxon>
        <taxon>Metazoa</taxon>
        <taxon>Chordata</taxon>
        <taxon>Craniata</taxon>
        <taxon>Vertebrata</taxon>
        <taxon>Euteleostomi</taxon>
        <taxon>Amphibia</taxon>
        <taxon>Batrachia</taxon>
        <taxon>Anura</taxon>
        <taxon>Neobatrachia</taxon>
        <taxon>Hyloidea</taxon>
        <taxon>Eleutherodactylidae</taxon>
        <taxon>Eleutherodactylinae</taxon>
        <taxon>Eleutherodactylus</taxon>
        <taxon>Eleutherodactylus</taxon>
    </lineage>
</organism>
<dbReference type="PANTHER" id="PTHR11590">
    <property type="entry name" value="PROTEIN-GLUTAMINE GAMMA-GLUTAMYLTRANSFERASE"/>
    <property type="match status" value="1"/>
</dbReference>
<dbReference type="PANTHER" id="PTHR11590:SF38">
    <property type="entry name" value="PROTEIN-GLUTAMINE GAMMA-GLUTAMYLTRANSFERASE 5"/>
    <property type="match status" value="1"/>
</dbReference>
<evidence type="ECO:0000313" key="12">
    <source>
        <dbReference type="Proteomes" id="UP000770717"/>
    </source>
</evidence>
<dbReference type="GO" id="GO:0046872">
    <property type="term" value="F:metal ion binding"/>
    <property type="evidence" value="ECO:0007669"/>
    <property type="project" value="UniProtKB-KW"/>
</dbReference>
<evidence type="ECO:0000256" key="2">
    <source>
        <dbReference type="ARBA" id="ARBA00022679"/>
    </source>
</evidence>
<dbReference type="Pfam" id="PF00868">
    <property type="entry name" value="Transglut_N"/>
    <property type="match status" value="1"/>
</dbReference>
<evidence type="ECO:0000259" key="10">
    <source>
        <dbReference type="SMART" id="SM00460"/>
    </source>
</evidence>
<dbReference type="InterPro" id="IPR014756">
    <property type="entry name" value="Ig_E-set"/>
</dbReference>
<dbReference type="AlphaFoldDB" id="A0A8J6JZK6"/>
<dbReference type="FunFam" id="2.60.40.10:FF:000278">
    <property type="entry name" value="Protein-glutamine gamma-glutamyltransferase 2"/>
    <property type="match status" value="1"/>
</dbReference>
<dbReference type="InterPro" id="IPR013783">
    <property type="entry name" value="Ig-like_fold"/>
</dbReference>
<accession>A0A8J6JZK6</accession>
<gene>
    <name evidence="11" type="ORF">GDO78_004317</name>
</gene>
<dbReference type="InterPro" id="IPR038765">
    <property type="entry name" value="Papain-like_cys_pep_sf"/>
</dbReference>
<dbReference type="EC" id="2.3.2.13" evidence="6"/>
<dbReference type="InterPro" id="IPR050779">
    <property type="entry name" value="Transglutaminase"/>
</dbReference>
<sequence length="722" mass="82012">MTLALEIAYCDLQSQQNNSLHHTEEISDNRLIVRRGQPFLIALQFKAREFQEGRDDIVFSVETGPWPDEEYGTKAVFPLRKALVRRAWSAAVEGRGPNALMVAIMPSSNAIIGQYTLKVQISRGNTPINYKLGTFVLLFNPWCTDDDVFLDNEPMRQEYVMNDYGFVYQGNQKWISPCPWNYGQLEDDILDISLKLLDKNLNYLQDAFQDLSHRNSPVYVSRVVCAMINSNDDNGVLQGNWSEDYSNGVPPSEWNGSTAVLRQWYKRDYKPVKYGQCWVFAAVMCTVMRSLGIPTRVVTNFNSAHDTNNNLIVDEYYDTTGKKLPQESSDSIWNFHVWCECWMARRDLPRGYGAWQVVDPTPQETSNGIYCCGPVPVKAIKEGELQFGYDGPFVFSMVNADCVTWTIYGTKKEKHFRDTRWVGKRISTKRVGTDEREDITQTYKYDEGTTEERESFLKAVQSLKKGNVMLTSNGASHSNTTNGFSSNGMSSPHEPVPDRDHLNHPLTEAKLLMKFRLTESPQIGQTINLALLSVNLLSVAKTLKLSFSGQSLKHTGKPGVQFWKDSKYIDLGPKEEKWLLLQIPYSKYGKYLEDDNLIRVTAVGEQNVTWEKVLVEKDINLAMPQILINPMGPVRVNNPCKIELTFSNPLTEDVTDCLLAIEGSGLVKSLLKIYVGHMKAKERSILEFELVPYKVGLKQLQVNFSSNKFQVIKGHKTILVTN</sequence>
<dbReference type="FunFam" id="2.60.40.10:FF:000090">
    <property type="entry name" value="Protein-glutamine gamma-glutamyltransferase 2"/>
    <property type="match status" value="1"/>
</dbReference>
<evidence type="ECO:0000256" key="4">
    <source>
        <dbReference type="ARBA" id="ARBA00022837"/>
    </source>
</evidence>
<dbReference type="PROSITE" id="PS00547">
    <property type="entry name" value="TRANSGLUTAMINASES"/>
    <property type="match status" value="1"/>
</dbReference>
<keyword evidence="2" id="KW-0808">Transferase</keyword>
<feature type="binding site" evidence="8">
    <location>
        <position position="452"/>
    </location>
    <ligand>
        <name>Ca(2+)</name>
        <dbReference type="ChEBI" id="CHEBI:29108"/>
    </ligand>
</feature>
<feature type="domain" description="Transglutaminase-like" evidence="10">
    <location>
        <begin position="269"/>
        <end position="362"/>
    </location>
</feature>
<keyword evidence="12" id="KW-1185">Reference proteome</keyword>
<dbReference type="FunFam" id="3.90.260.10:FF:000001">
    <property type="entry name" value="Protein-glutamine gamma-glutamyltransferase 2"/>
    <property type="match status" value="1"/>
</dbReference>
<proteinExistence type="inferred from homology"/>
<evidence type="ECO:0000313" key="11">
    <source>
        <dbReference type="EMBL" id="KAG9473947.1"/>
    </source>
</evidence>
<keyword evidence="3 8" id="KW-0479">Metal-binding</keyword>
<feature type="binding site" evidence="8">
    <location>
        <position position="447"/>
    </location>
    <ligand>
        <name>Ca(2+)</name>
        <dbReference type="ChEBI" id="CHEBI:29108"/>
    </ligand>
</feature>
<keyword evidence="4 8" id="KW-0106">Calcium</keyword>
<name>A0A8J6JZK6_ELECQ</name>
<evidence type="ECO:0000256" key="5">
    <source>
        <dbReference type="ARBA" id="ARBA00023315"/>
    </source>
</evidence>
<dbReference type="InterPro" id="IPR008958">
    <property type="entry name" value="Transglutaminase_C"/>
</dbReference>
<evidence type="ECO:0000256" key="6">
    <source>
        <dbReference type="ARBA" id="ARBA00024222"/>
    </source>
</evidence>
<dbReference type="SMART" id="SM00460">
    <property type="entry name" value="TGc"/>
    <property type="match status" value="1"/>
</dbReference>
<keyword evidence="5" id="KW-0012">Acyltransferase</keyword>
<dbReference type="SUPFAM" id="SSF49309">
    <property type="entry name" value="Transglutaminase, two C-terminal domains"/>
    <property type="match status" value="2"/>
</dbReference>
<comment type="caution">
    <text evidence="11">The sequence shown here is derived from an EMBL/GenBank/DDBJ whole genome shotgun (WGS) entry which is preliminary data.</text>
</comment>
<dbReference type="Pfam" id="PF01841">
    <property type="entry name" value="Transglut_core"/>
    <property type="match status" value="1"/>
</dbReference>
<evidence type="ECO:0000256" key="3">
    <source>
        <dbReference type="ARBA" id="ARBA00022723"/>
    </source>
</evidence>
<dbReference type="Gene3D" id="3.90.260.10">
    <property type="entry name" value="Transglutaminase-like"/>
    <property type="match status" value="1"/>
</dbReference>
<dbReference type="InterPro" id="IPR002931">
    <property type="entry name" value="Transglutaminase-like"/>
</dbReference>
<evidence type="ECO:0000256" key="9">
    <source>
        <dbReference type="SAM" id="MobiDB-lite"/>
    </source>
</evidence>
<feature type="compositionally biased region" description="Polar residues" evidence="9">
    <location>
        <begin position="471"/>
        <end position="490"/>
    </location>
</feature>
<dbReference type="GO" id="GO:0003810">
    <property type="term" value="F:protein-glutamine gamma-glutamyltransferase activity"/>
    <property type="evidence" value="ECO:0007669"/>
    <property type="project" value="UniProtKB-EC"/>
</dbReference>
<dbReference type="SUPFAM" id="SSF81296">
    <property type="entry name" value="E set domains"/>
    <property type="match status" value="1"/>
</dbReference>
<dbReference type="Pfam" id="PF00927">
    <property type="entry name" value="Transglut_C"/>
    <property type="match status" value="2"/>
</dbReference>
<evidence type="ECO:0000256" key="7">
    <source>
        <dbReference type="PIRSR" id="PIRSR000459-1"/>
    </source>
</evidence>
<feature type="binding site" evidence="8">
    <location>
        <position position="401"/>
    </location>
    <ligand>
        <name>Ca(2+)</name>
        <dbReference type="ChEBI" id="CHEBI:29108"/>
    </ligand>
</feature>
<dbReference type="InterPro" id="IPR036985">
    <property type="entry name" value="Transglutaminase-like_sf"/>
</dbReference>
<dbReference type="PIRSF" id="PIRSF000459">
    <property type="entry name" value="TGM_EBP42"/>
    <property type="match status" value="1"/>
</dbReference>
<dbReference type="InterPro" id="IPR023608">
    <property type="entry name" value="Transglutaminase_animal"/>
</dbReference>
<evidence type="ECO:0000256" key="1">
    <source>
        <dbReference type="ARBA" id="ARBA00005968"/>
    </source>
</evidence>
<dbReference type="Gene3D" id="2.60.40.10">
    <property type="entry name" value="Immunoglobulins"/>
    <property type="match status" value="3"/>
</dbReference>
<comment type="cofactor">
    <cofactor evidence="8">
        <name>Ca(2+)</name>
        <dbReference type="ChEBI" id="CHEBI:29108"/>
    </cofactor>
    <text evidence="8">Binds 1 Ca(2+) ion per subunit.</text>
</comment>
<dbReference type="OrthoDB" id="437511at2759"/>
<feature type="region of interest" description="Disordered" evidence="9">
    <location>
        <begin position="471"/>
        <end position="496"/>
    </location>
</feature>
<dbReference type="Proteomes" id="UP000770717">
    <property type="component" value="Unassembled WGS sequence"/>
</dbReference>
<dbReference type="SUPFAM" id="SSF54001">
    <property type="entry name" value="Cysteine proteinases"/>
    <property type="match status" value="1"/>
</dbReference>
<reference evidence="11" key="1">
    <citation type="thesis" date="2020" institute="ProQuest LLC" country="789 East Eisenhower Parkway, Ann Arbor, MI, USA">
        <title>Comparative Genomics and Chromosome Evolution.</title>
        <authorList>
            <person name="Mudd A.B."/>
        </authorList>
    </citation>
    <scope>NUCLEOTIDE SEQUENCE</scope>
    <source>
        <strain evidence="11">HN-11 Male</strain>
        <tissue evidence="11">Kidney and liver</tissue>
    </source>
</reference>